<accession>A0A0F6Q732</accession>
<feature type="domain" description="Ubiquitin-like protease family profile" evidence="4">
    <location>
        <begin position="63"/>
        <end position="241"/>
    </location>
</feature>
<dbReference type="EMBL" id="KP706797">
    <property type="protein sequence ID" value="AKD28042.1"/>
    <property type="molecule type" value="Genomic_DNA"/>
</dbReference>
<evidence type="ECO:0000256" key="2">
    <source>
        <dbReference type="ARBA" id="ARBA00022670"/>
    </source>
</evidence>
<name>A0A0F6Q732_9HYME</name>
<keyword evidence="3" id="KW-0378">Hydrolase</keyword>
<dbReference type="AlphaFoldDB" id="A0A0F6Q732"/>
<dbReference type="GO" id="GO:0008234">
    <property type="term" value="F:cysteine-type peptidase activity"/>
    <property type="evidence" value="ECO:0007669"/>
    <property type="project" value="InterPro"/>
</dbReference>
<dbReference type="GO" id="GO:0006508">
    <property type="term" value="P:proteolysis"/>
    <property type="evidence" value="ECO:0007669"/>
    <property type="project" value="UniProtKB-KW"/>
</dbReference>
<sequence>MYFLAKCFLLDIMNLKNLPAPHLLKIDVDIYDIDKVLKSLHGSVQTENSSGQSDVKFNVQNVGPLYAKHMESLSRPDYINDNIINAFVQTALHNCQRQRHGLDVLGLNDILFIDPLFISSLNTTIGEGFAHRAVKECWLAKQIIVMPYCTDQHWRLCIVNKKTKHILFMDSLHGEVDICMLEQFFTFIAELPKHYPTDTTLRWLCEKWCNSEWECLSAKDFKLQVNNYDCGIYVIVWISLIIDSYDIRDTPIDVYLYSKYLRSRIFGIIIDSELTETVNIKKYANPRIDLKVGSSKIVYSAADPDYSIFGRTTGGDFSRVNGKERIFKKFHDFKIRYTTVYPYACSNSWQYLRKLKTENLF</sequence>
<dbReference type="PROSITE" id="PS50600">
    <property type="entry name" value="ULP_PROTEASE"/>
    <property type="match status" value="1"/>
</dbReference>
<evidence type="ECO:0000259" key="4">
    <source>
        <dbReference type="PROSITE" id="PS50600"/>
    </source>
</evidence>
<dbReference type="Gene3D" id="3.40.395.10">
    <property type="entry name" value="Adenoviral Proteinase, Chain A"/>
    <property type="match status" value="1"/>
</dbReference>
<proteinExistence type="inferred from homology"/>
<evidence type="ECO:0000256" key="3">
    <source>
        <dbReference type="ARBA" id="ARBA00022801"/>
    </source>
</evidence>
<organism evidence="5">
    <name type="scientific">Glypta fumiferanae</name>
    <dbReference type="NCBI Taxonomy" id="389681"/>
    <lineage>
        <taxon>Eukaryota</taxon>
        <taxon>Metazoa</taxon>
        <taxon>Ecdysozoa</taxon>
        <taxon>Arthropoda</taxon>
        <taxon>Hexapoda</taxon>
        <taxon>Insecta</taxon>
        <taxon>Pterygota</taxon>
        <taxon>Neoptera</taxon>
        <taxon>Endopterygota</taxon>
        <taxon>Hymenoptera</taxon>
        <taxon>Apocrita</taxon>
        <taxon>Ichneumonoidea</taxon>
        <taxon>Ichneumonidae</taxon>
        <taxon>Banchinae</taxon>
        <taxon>Glypta</taxon>
    </lineage>
</organism>
<comment type="similarity">
    <text evidence="1">Belongs to the peptidase C48 family.</text>
</comment>
<evidence type="ECO:0000256" key="1">
    <source>
        <dbReference type="ARBA" id="ARBA00005234"/>
    </source>
</evidence>
<evidence type="ECO:0000313" key="5">
    <source>
        <dbReference type="EMBL" id="AKD28042.1"/>
    </source>
</evidence>
<keyword evidence="2 5" id="KW-0645">Protease</keyword>
<dbReference type="Pfam" id="PF02902">
    <property type="entry name" value="Peptidase_C48"/>
    <property type="match status" value="1"/>
</dbReference>
<protein>
    <submittedName>
        <fullName evidence="5">Sentrin-specific protease 1</fullName>
    </submittedName>
</protein>
<dbReference type="InterPro" id="IPR038765">
    <property type="entry name" value="Papain-like_cys_pep_sf"/>
</dbReference>
<dbReference type="SUPFAM" id="SSF54001">
    <property type="entry name" value="Cysteine proteinases"/>
    <property type="match status" value="1"/>
</dbReference>
<dbReference type="InterPro" id="IPR003653">
    <property type="entry name" value="Peptidase_C48_C"/>
</dbReference>
<reference evidence="5" key="1">
    <citation type="journal article" date="2015" name="J. Virol.">
        <title>Genomic and Proteomic Analyses Indicate that Banchine and Campoplegine Polydnaviruses Have Similar, if Not Identical, Viral Ancestors.</title>
        <authorList>
            <person name="Beliveau C."/>
            <person name="Cohen A."/>
            <person name="Stewart D."/>
            <person name="Periquet G."/>
            <person name="Djoumad A."/>
            <person name="Kuhn L."/>
            <person name="Stoltz D."/>
            <person name="Volkoff A.-N."/>
            <person name="Herniou E."/>
            <person name="Drezen J.-M."/>
            <person name="Cusson M."/>
        </authorList>
    </citation>
    <scope>NUCLEOTIDE SEQUENCE</scope>
</reference>
<gene>
    <name evidence="5" type="primary">ssp1</name>
</gene>